<gene>
    <name evidence="1" type="ORF">O6H91_11G047900</name>
</gene>
<protein>
    <submittedName>
        <fullName evidence="1">Uncharacterized protein</fullName>
    </submittedName>
</protein>
<reference evidence="2" key="1">
    <citation type="journal article" date="2024" name="Proc. Natl. Acad. Sci. U.S.A.">
        <title>Extraordinary preservation of gene collinearity over three hundred million years revealed in homosporous lycophytes.</title>
        <authorList>
            <person name="Li C."/>
            <person name="Wickell D."/>
            <person name="Kuo L.Y."/>
            <person name="Chen X."/>
            <person name="Nie B."/>
            <person name="Liao X."/>
            <person name="Peng D."/>
            <person name="Ji J."/>
            <person name="Jenkins J."/>
            <person name="Williams M."/>
            <person name="Shu S."/>
            <person name="Plott C."/>
            <person name="Barry K."/>
            <person name="Rajasekar S."/>
            <person name="Grimwood J."/>
            <person name="Han X."/>
            <person name="Sun S."/>
            <person name="Hou Z."/>
            <person name="He W."/>
            <person name="Dai G."/>
            <person name="Sun C."/>
            <person name="Schmutz J."/>
            <person name="Leebens-Mack J.H."/>
            <person name="Li F.W."/>
            <person name="Wang L."/>
        </authorList>
    </citation>
    <scope>NUCLEOTIDE SEQUENCE [LARGE SCALE GENOMIC DNA]</scope>
    <source>
        <strain evidence="2">cv. PW_Plant_1</strain>
    </source>
</reference>
<keyword evidence="2" id="KW-1185">Reference proteome</keyword>
<evidence type="ECO:0000313" key="1">
    <source>
        <dbReference type="EMBL" id="KAJ7538441.1"/>
    </source>
</evidence>
<sequence length="834" mass="87803">MVYISRSFLCGLLFCCLLSFPNVQNASGRVLEIGNHLQFREVTTPGEQKIEALKGVVSVASWLKVHTGSPLIRGGTFLKNNLWKKSKSHEPSFGVGSLILSGDHAGFDKLDKGTPTPGSGPSPGGNQSPLVSQHKERVVVHGDENLATNSLPKGWNVPSGPSRLHQEKADKITRSVDNILKEEASESEKQALQSASESGKDEGDAEKLVFNARLLPEGITPPSGPNPGHNDAILAALDRKNKLTVNSLPKGPTTPPGPNPGHNAVIASEEPEKLHLELLPQGPNPPSGPNPGHNGAILAALEGNKLAVNSLPKSPTTPSGPNPVHNAVIRSEKTEKLQLELLPAGVNPPSGPNPGHNGAILAALEGNKLAVNSLPKGPTTPPGPNPVHNAVIKSEKTEKLQLELLPTGVNPPSGPNPGHNGAILAALEGNKLAANSLPEGPTTPPGPNPVHNAVIKRHKTEKLQLELLPTGVNPSPGPNPGHNGAILADLEGNKLAVNSLPKGPITSSGPNPVHKAVIKSEKTEKLQLEILPKGVNPPSGPNPGHNGAILAALEGNKLAVNFLPKGPTTPLGPNPVHNAVAKTEKTEKLQLELLPTGVNPPSGPNPVHNAANLAALEGKDNLAVPSGPNHRHDVVIESENSKKLRLERLQKGPVPPSSPNPIHDLILNSKLVEKELPAANQVEDVEIVHDSSSTLKTLPGSNPSVAPEGFAVKHSLEISEAHFAAESAKPNSLEDKALVLNKLPKSPGQTYKSSPNLIHYSIHTTASQKKPVSDDHKEICELHFDSRQNFSELVGCQQDIMPMAPATLFRPAVMQQGMHNFFAAGIARDTLPRS</sequence>
<proteinExistence type="predicted"/>
<organism evidence="1 2">
    <name type="scientific">Diphasiastrum complanatum</name>
    <name type="common">Issler's clubmoss</name>
    <name type="synonym">Lycopodium complanatum</name>
    <dbReference type="NCBI Taxonomy" id="34168"/>
    <lineage>
        <taxon>Eukaryota</taxon>
        <taxon>Viridiplantae</taxon>
        <taxon>Streptophyta</taxon>
        <taxon>Embryophyta</taxon>
        <taxon>Tracheophyta</taxon>
        <taxon>Lycopodiopsida</taxon>
        <taxon>Lycopodiales</taxon>
        <taxon>Lycopodiaceae</taxon>
        <taxon>Lycopodioideae</taxon>
        <taxon>Diphasiastrum</taxon>
    </lineage>
</organism>
<evidence type="ECO:0000313" key="2">
    <source>
        <dbReference type="Proteomes" id="UP001162992"/>
    </source>
</evidence>
<comment type="caution">
    <text evidence="1">The sequence shown here is derived from an EMBL/GenBank/DDBJ whole genome shotgun (WGS) entry which is preliminary data.</text>
</comment>
<name>A0ACC2C8X5_DIPCM</name>
<accession>A0ACC2C8X5</accession>
<dbReference type="EMBL" id="CM055102">
    <property type="protein sequence ID" value="KAJ7538441.1"/>
    <property type="molecule type" value="Genomic_DNA"/>
</dbReference>
<dbReference type="Proteomes" id="UP001162992">
    <property type="component" value="Chromosome 11"/>
</dbReference>